<dbReference type="PROSITE" id="PS50005">
    <property type="entry name" value="TPR"/>
    <property type="match status" value="1"/>
</dbReference>
<sequence length="133" mass="15798">MNAIKLNSNVLLSSIFPKLSRKQHPTYQNIVKELNGNNYTKAEHWCNEFLKTFPKSYSMRCILAYIYRCLNKYDKAHSYLDEAIKLKEKTPMAYFLRGELFFRQKEYEKAIDHLNRSLSYKAKIKNLYVISGN</sequence>
<keyword evidence="1" id="KW-0802">TPR repeat</keyword>
<dbReference type="InterPro" id="IPR011990">
    <property type="entry name" value="TPR-like_helical_dom_sf"/>
</dbReference>
<protein>
    <submittedName>
        <fullName evidence="2">Uncharacterized protein</fullName>
    </submittedName>
</protein>
<feature type="non-terminal residue" evidence="2">
    <location>
        <position position="133"/>
    </location>
</feature>
<gene>
    <name evidence="2" type="ORF">GLOIN_2v1526596</name>
</gene>
<reference evidence="2 3" key="2">
    <citation type="journal article" date="2018" name="New Phytol.">
        <title>High intraspecific genome diversity in the model arbuscular mycorrhizal symbiont Rhizophagus irregularis.</title>
        <authorList>
            <person name="Chen E.C.H."/>
            <person name="Morin E."/>
            <person name="Beaudet D."/>
            <person name="Noel J."/>
            <person name="Yildirir G."/>
            <person name="Ndikumana S."/>
            <person name="Charron P."/>
            <person name="St-Onge C."/>
            <person name="Giorgi J."/>
            <person name="Kruger M."/>
            <person name="Marton T."/>
            <person name="Ropars J."/>
            <person name="Grigoriev I.V."/>
            <person name="Hainaut M."/>
            <person name="Henrissat B."/>
            <person name="Roux C."/>
            <person name="Martin F."/>
            <person name="Corradi N."/>
        </authorList>
    </citation>
    <scope>NUCLEOTIDE SEQUENCE [LARGE SCALE GENOMIC DNA]</scope>
    <source>
        <strain evidence="2 3">DAOM 197198</strain>
    </source>
</reference>
<dbReference type="Gene3D" id="1.25.40.10">
    <property type="entry name" value="Tetratricopeptide repeat domain"/>
    <property type="match status" value="1"/>
</dbReference>
<evidence type="ECO:0000256" key="1">
    <source>
        <dbReference type="PROSITE-ProRule" id="PRU00339"/>
    </source>
</evidence>
<comment type="caution">
    <text evidence="2">The sequence shown here is derived from an EMBL/GenBank/DDBJ whole genome shotgun (WGS) entry which is preliminary data.</text>
</comment>
<evidence type="ECO:0000313" key="2">
    <source>
        <dbReference type="EMBL" id="POG79575.1"/>
    </source>
</evidence>
<dbReference type="InterPro" id="IPR019734">
    <property type="entry name" value="TPR_rpt"/>
</dbReference>
<dbReference type="Proteomes" id="UP000018888">
    <property type="component" value="Unassembled WGS sequence"/>
</dbReference>
<dbReference type="SUPFAM" id="SSF48452">
    <property type="entry name" value="TPR-like"/>
    <property type="match status" value="1"/>
</dbReference>
<dbReference type="AlphaFoldDB" id="A0A2P4QPL4"/>
<keyword evidence="3" id="KW-1185">Reference proteome</keyword>
<proteinExistence type="predicted"/>
<evidence type="ECO:0000313" key="3">
    <source>
        <dbReference type="Proteomes" id="UP000018888"/>
    </source>
</evidence>
<dbReference type="EMBL" id="AUPC02000024">
    <property type="protein sequence ID" value="POG79575.1"/>
    <property type="molecule type" value="Genomic_DNA"/>
</dbReference>
<name>A0A2P4QPL4_RHIID</name>
<feature type="repeat" description="TPR" evidence="1">
    <location>
        <begin position="91"/>
        <end position="124"/>
    </location>
</feature>
<dbReference type="Pfam" id="PF12895">
    <property type="entry name" value="ANAPC3"/>
    <property type="match status" value="1"/>
</dbReference>
<dbReference type="SMART" id="SM00028">
    <property type="entry name" value="TPR"/>
    <property type="match status" value="2"/>
</dbReference>
<organism evidence="2 3">
    <name type="scientific">Rhizophagus irregularis (strain DAOM 181602 / DAOM 197198 / MUCL 43194)</name>
    <name type="common">Arbuscular mycorrhizal fungus</name>
    <name type="synonym">Glomus intraradices</name>
    <dbReference type="NCBI Taxonomy" id="747089"/>
    <lineage>
        <taxon>Eukaryota</taxon>
        <taxon>Fungi</taxon>
        <taxon>Fungi incertae sedis</taxon>
        <taxon>Mucoromycota</taxon>
        <taxon>Glomeromycotina</taxon>
        <taxon>Glomeromycetes</taxon>
        <taxon>Glomerales</taxon>
        <taxon>Glomeraceae</taxon>
        <taxon>Rhizophagus</taxon>
    </lineage>
</organism>
<reference evidence="2 3" key="1">
    <citation type="journal article" date="2013" name="Proc. Natl. Acad. Sci. U.S.A.">
        <title>Genome of an arbuscular mycorrhizal fungus provides insight into the oldest plant symbiosis.</title>
        <authorList>
            <person name="Tisserant E."/>
            <person name="Malbreil M."/>
            <person name="Kuo A."/>
            <person name="Kohler A."/>
            <person name="Symeonidi A."/>
            <person name="Balestrini R."/>
            <person name="Charron P."/>
            <person name="Duensing N."/>
            <person name="Frei Dit Frey N."/>
            <person name="Gianinazzi-Pearson V."/>
            <person name="Gilbert L.B."/>
            <person name="Handa Y."/>
            <person name="Herr J.R."/>
            <person name="Hijri M."/>
            <person name="Koul R."/>
            <person name="Kawaguchi M."/>
            <person name="Krajinski F."/>
            <person name="Lammers P.J."/>
            <person name="Masclaux F.G."/>
            <person name="Murat C."/>
            <person name="Morin E."/>
            <person name="Ndikumana S."/>
            <person name="Pagni M."/>
            <person name="Petitpierre D."/>
            <person name="Requena N."/>
            <person name="Rosikiewicz P."/>
            <person name="Riley R."/>
            <person name="Saito K."/>
            <person name="San Clemente H."/>
            <person name="Shapiro H."/>
            <person name="van Tuinen D."/>
            <person name="Becard G."/>
            <person name="Bonfante P."/>
            <person name="Paszkowski U."/>
            <person name="Shachar-Hill Y.Y."/>
            <person name="Tuskan G.A."/>
            <person name="Young P.W."/>
            <person name="Sanders I.R."/>
            <person name="Henrissat B."/>
            <person name="Rensing S.A."/>
            <person name="Grigoriev I.V."/>
            <person name="Corradi N."/>
            <person name="Roux C."/>
            <person name="Martin F."/>
        </authorList>
    </citation>
    <scope>NUCLEOTIDE SEQUENCE [LARGE SCALE GENOMIC DNA]</scope>
    <source>
        <strain evidence="2 3">DAOM 197198</strain>
    </source>
</reference>
<accession>A0A2P4QPL4</accession>